<proteinExistence type="predicted"/>
<dbReference type="InterPro" id="IPR044925">
    <property type="entry name" value="His-Me_finger_sf"/>
</dbReference>
<dbReference type="Pfam" id="PF13392">
    <property type="entry name" value="HNH_3"/>
    <property type="match status" value="1"/>
</dbReference>
<dbReference type="EMBL" id="MLJJ01000040">
    <property type="protein sequence ID" value="ORM96234.1"/>
    <property type="molecule type" value="Genomic_DNA"/>
</dbReference>
<feature type="domain" description="NUMOD4" evidence="1">
    <location>
        <begin position="3"/>
        <end position="60"/>
    </location>
</feature>
<keyword evidence="4" id="KW-1185">Reference proteome</keyword>
<dbReference type="SUPFAM" id="SSF54060">
    <property type="entry name" value="His-Me finger endonucleases"/>
    <property type="match status" value="1"/>
</dbReference>
<organism evidence="3 4">
    <name type="scientific">Pantoea septica</name>
    <dbReference type="NCBI Taxonomy" id="472695"/>
    <lineage>
        <taxon>Bacteria</taxon>
        <taxon>Pseudomonadati</taxon>
        <taxon>Pseudomonadota</taxon>
        <taxon>Gammaproteobacteria</taxon>
        <taxon>Enterobacterales</taxon>
        <taxon>Erwiniaceae</taxon>
        <taxon>Pantoea</taxon>
    </lineage>
</organism>
<gene>
    <name evidence="3" type="ORF">HA46_17050</name>
</gene>
<dbReference type="InterPro" id="IPR010902">
    <property type="entry name" value="NUMOD4"/>
</dbReference>
<sequence>MQEIWKNFPDERLIGAYQVSNCGNIRSLDREIITANGQVRFYKGVILKLALDKHGYYRVTPKLSNPRRSLNFIVSRVVALAFCVKSDGCNVVNHIDGNKLNNHASNLEWTTVQGNTRHSYANGLQTGRRGEEHHLNKLSDAQVAEIISRLAHGEAGNALAKEYGVTSGTIWLISAGHHWSHIRVDGLTPPYGTHKVIKLNEAMVSDIISKLSSGINQKDIAEEYGILQTTVSKINLGTTWSKVKVANLSPPYGRTIAR</sequence>
<name>A0ABX3UN73_9GAMM</name>
<comment type="caution">
    <text evidence="3">The sequence shown here is derived from an EMBL/GenBank/DDBJ whole genome shotgun (WGS) entry which is preliminary data.</text>
</comment>
<evidence type="ECO:0000259" key="1">
    <source>
        <dbReference type="Pfam" id="PF07463"/>
    </source>
</evidence>
<protein>
    <recommendedName>
        <fullName evidence="5">HNH nuclease domain-containing protein</fullName>
    </recommendedName>
</protein>
<dbReference type="InterPro" id="IPR003615">
    <property type="entry name" value="HNH_nuc"/>
</dbReference>
<evidence type="ECO:0008006" key="5">
    <source>
        <dbReference type="Google" id="ProtNLM"/>
    </source>
</evidence>
<evidence type="ECO:0000259" key="2">
    <source>
        <dbReference type="Pfam" id="PF13392"/>
    </source>
</evidence>
<reference evidence="3 4" key="1">
    <citation type="journal article" date="2017" name="Antonie Van Leeuwenhoek">
        <title>Phylogenomic resolution of the bacterial genus Pantoea and its relationship with Erwinia and Tatumella.</title>
        <authorList>
            <person name="Palmer M."/>
            <person name="Steenkamp E.T."/>
            <person name="Coetzee M.P."/>
            <person name="Chan W.Y."/>
            <person name="van Zyl E."/>
            <person name="De Maayer P."/>
            <person name="Coutinho T.A."/>
            <person name="Blom J."/>
            <person name="Smits T.H."/>
            <person name="Duffy B."/>
            <person name="Venter S.N."/>
        </authorList>
    </citation>
    <scope>NUCLEOTIDE SEQUENCE [LARGE SCALE GENOMIC DNA]</scope>
    <source>
        <strain evidence="3 4">LMG 5345</strain>
    </source>
</reference>
<feature type="domain" description="HNH nuclease" evidence="2">
    <location>
        <begin position="91"/>
        <end position="117"/>
    </location>
</feature>
<dbReference type="RefSeq" id="WP_084885749.1">
    <property type="nucleotide sequence ID" value="NZ_MLJJ01000040.1"/>
</dbReference>
<dbReference type="Proteomes" id="UP000193785">
    <property type="component" value="Unassembled WGS sequence"/>
</dbReference>
<dbReference type="Gene3D" id="3.90.75.20">
    <property type="match status" value="1"/>
</dbReference>
<dbReference type="Pfam" id="PF07463">
    <property type="entry name" value="NUMOD4"/>
    <property type="match status" value="1"/>
</dbReference>
<evidence type="ECO:0000313" key="4">
    <source>
        <dbReference type="Proteomes" id="UP000193785"/>
    </source>
</evidence>
<accession>A0ABX3UN73</accession>
<evidence type="ECO:0000313" key="3">
    <source>
        <dbReference type="EMBL" id="ORM96234.1"/>
    </source>
</evidence>